<dbReference type="EMBL" id="JAUZQC010000017">
    <property type="protein sequence ID" value="KAK5855929.1"/>
    <property type="molecule type" value="Genomic_DNA"/>
</dbReference>
<dbReference type="AlphaFoldDB" id="A0AAN8AH83"/>
<dbReference type="GO" id="GO:0007141">
    <property type="term" value="P:male meiosis I"/>
    <property type="evidence" value="ECO:0007669"/>
    <property type="project" value="TreeGrafter"/>
</dbReference>
<sequence>MQSQKQLVGAFGTQHMERNGEVRKQTIERNACQDAPCFSPQNTQYYQPSMPFSESSNQSNMTMQKENTSLPMSMNQYSKHHFQQGLMHSKPQMQREDKRMHMSGFVGKGFSTNMIGGDRKQAHSHNISLDHLGSMPSRRFNGENGMVRGGNTQQLRPPLYPVNDPRRYSSVPINASHFSPKSTLPYGHGVTAMNVGDRMSESAVFNSYVSDMLTCMGDNTYHGMASAPTTSMVMNQLYFYLDECYEQWKSLERERKRTEVIITKTFLGKRTAAAVSPNLPKTPPNPTRVDLLIVNQMREQARVVSLLYRIEFLCNTPLHMDIHTALSRHHMAICNTQARRKEELASKHQQQRDHFKEERDTILLVITLKDLAAATRTIRTALWFALQLTLPKAIKSPDPEVNKQATHRERGPSPFEGYSFKV</sequence>
<dbReference type="GO" id="GO:0048255">
    <property type="term" value="P:mRNA stabilization"/>
    <property type="evidence" value="ECO:0007669"/>
    <property type="project" value="TreeGrafter"/>
</dbReference>
<dbReference type="PANTHER" id="PTHR33861">
    <property type="entry name" value="PROTEIN CBG18333"/>
    <property type="match status" value="1"/>
</dbReference>
<reference evidence="2 3" key="2">
    <citation type="journal article" date="2023" name="Mol. Biol. Evol.">
        <title>Genomics of Secondarily Temperate Adaptation in the Only Non-Antarctic Icefish.</title>
        <authorList>
            <person name="Rivera-Colon A.G."/>
            <person name="Rayamajhi N."/>
            <person name="Minhas B.F."/>
            <person name="Madrigal G."/>
            <person name="Bilyk K.T."/>
            <person name="Yoon V."/>
            <person name="Hune M."/>
            <person name="Gregory S."/>
            <person name="Cheng C.H.C."/>
            <person name="Catchen J.M."/>
        </authorList>
    </citation>
    <scope>NUCLEOTIDE SEQUENCE [LARGE SCALE GENOMIC DNA]</scope>
    <source>
        <strain evidence="2">JMC-PN-2008</strain>
    </source>
</reference>
<proteinExistence type="predicted"/>
<dbReference type="GO" id="GO:0005737">
    <property type="term" value="C:cytoplasm"/>
    <property type="evidence" value="ECO:0007669"/>
    <property type="project" value="TreeGrafter"/>
</dbReference>
<feature type="compositionally biased region" description="Basic and acidic residues" evidence="1">
    <location>
        <begin position="396"/>
        <end position="411"/>
    </location>
</feature>
<dbReference type="Pfam" id="PF15189">
    <property type="entry name" value="MEIOC"/>
    <property type="match status" value="1"/>
</dbReference>
<name>A0AAN8AH83_ELEMC</name>
<reference evidence="2 3" key="1">
    <citation type="journal article" date="2023" name="Genes (Basel)">
        <title>Chromosome-Level Genome Assembly and Circadian Gene Repertoire of the Patagonia Blennie Eleginops maclovinus-The Closest Ancestral Proxy of Antarctic Cryonotothenioids.</title>
        <authorList>
            <person name="Cheng C.C."/>
            <person name="Rivera-Colon A.G."/>
            <person name="Minhas B.F."/>
            <person name="Wilson L."/>
            <person name="Rayamajhi N."/>
            <person name="Vargas-Chacoff L."/>
            <person name="Catchen J.M."/>
        </authorList>
    </citation>
    <scope>NUCLEOTIDE SEQUENCE [LARGE SCALE GENOMIC DNA]</scope>
    <source>
        <strain evidence="2">JMC-PN-2008</strain>
    </source>
</reference>
<dbReference type="Proteomes" id="UP001346869">
    <property type="component" value="Unassembled WGS sequence"/>
</dbReference>
<evidence type="ECO:0000313" key="3">
    <source>
        <dbReference type="Proteomes" id="UP001346869"/>
    </source>
</evidence>
<dbReference type="PANTHER" id="PTHR33861:SF4">
    <property type="entry name" value="MEIOSIS-SPECIFIC COILED-COIL DOMAIN-CONTAINING PROTEIN MEIOC"/>
    <property type="match status" value="1"/>
</dbReference>
<keyword evidence="3" id="KW-1185">Reference proteome</keyword>
<dbReference type="GO" id="GO:0005634">
    <property type="term" value="C:nucleus"/>
    <property type="evidence" value="ECO:0007669"/>
    <property type="project" value="TreeGrafter"/>
</dbReference>
<dbReference type="GO" id="GO:0007144">
    <property type="term" value="P:female meiosis I"/>
    <property type="evidence" value="ECO:0007669"/>
    <property type="project" value="TreeGrafter"/>
</dbReference>
<evidence type="ECO:0000256" key="1">
    <source>
        <dbReference type="SAM" id="MobiDB-lite"/>
    </source>
</evidence>
<feature type="region of interest" description="Disordered" evidence="1">
    <location>
        <begin position="396"/>
        <end position="422"/>
    </location>
</feature>
<accession>A0AAN8AH83</accession>
<dbReference type="InterPro" id="IPR027963">
    <property type="entry name" value="MEIOC"/>
</dbReference>
<evidence type="ECO:0000313" key="2">
    <source>
        <dbReference type="EMBL" id="KAK5855929.1"/>
    </source>
</evidence>
<evidence type="ECO:0008006" key="4">
    <source>
        <dbReference type="Google" id="ProtNLM"/>
    </source>
</evidence>
<organism evidence="2 3">
    <name type="scientific">Eleginops maclovinus</name>
    <name type="common">Patagonian blennie</name>
    <name type="synonym">Eleginus maclovinus</name>
    <dbReference type="NCBI Taxonomy" id="56733"/>
    <lineage>
        <taxon>Eukaryota</taxon>
        <taxon>Metazoa</taxon>
        <taxon>Chordata</taxon>
        <taxon>Craniata</taxon>
        <taxon>Vertebrata</taxon>
        <taxon>Euteleostomi</taxon>
        <taxon>Actinopterygii</taxon>
        <taxon>Neopterygii</taxon>
        <taxon>Teleostei</taxon>
        <taxon>Neoteleostei</taxon>
        <taxon>Acanthomorphata</taxon>
        <taxon>Eupercaria</taxon>
        <taxon>Perciformes</taxon>
        <taxon>Notothenioidei</taxon>
        <taxon>Eleginopidae</taxon>
        <taxon>Eleginops</taxon>
    </lineage>
</organism>
<protein>
    <recommendedName>
        <fullName evidence="4">Meiosis-specific coiled-coil domain-containing protein MEIOC</fullName>
    </recommendedName>
</protein>
<comment type="caution">
    <text evidence="2">The sequence shown here is derived from an EMBL/GenBank/DDBJ whole genome shotgun (WGS) entry which is preliminary data.</text>
</comment>
<gene>
    <name evidence="2" type="ORF">PBY51_007560</name>
</gene>